<dbReference type="RefSeq" id="XP_012655715.1">
    <property type="nucleotide sequence ID" value="XM_012800261.1"/>
</dbReference>
<evidence type="ECO:0000256" key="2">
    <source>
        <dbReference type="SAM" id="Phobius"/>
    </source>
</evidence>
<organism evidence="3 4">
    <name type="scientific">Tetrahymena thermophila (strain SB210)</name>
    <dbReference type="NCBI Taxonomy" id="312017"/>
    <lineage>
        <taxon>Eukaryota</taxon>
        <taxon>Sar</taxon>
        <taxon>Alveolata</taxon>
        <taxon>Ciliophora</taxon>
        <taxon>Intramacronucleata</taxon>
        <taxon>Oligohymenophorea</taxon>
        <taxon>Hymenostomatida</taxon>
        <taxon>Tetrahymenina</taxon>
        <taxon>Tetrahymenidae</taxon>
        <taxon>Tetrahymena</taxon>
    </lineage>
</organism>
<keyword evidence="4" id="KW-1185">Reference proteome</keyword>
<sequence>MQDYFLETFMKIKKKNKFKFKDQQKEINRYKQSSKQINNQANKQKQASKQANIYLLLLLQFFKFRIFSNKKQQQFKKYKIHSLKSQLDASFINITIKKRYVIIIQKRVQIIYVITQIQYNKQISPFISQTVKKCQSKRINIFIYIYSYIDSKLDNHFVLQSRLHLILAPKINQTLTYYNIFVQIFSTLKFQLFLIYLNSNLLFFFEIFMTQKKT</sequence>
<dbReference type="Proteomes" id="UP000009168">
    <property type="component" value="Unassembled WGS sequence"/>
</dbReference>
<dbReference type="GeneID" id="24439134"/>
<dbReference type="InParanoid" id="W7X298"/>
<keyword evidence="2" id="KW-0472">Membrane</keyword>
<keyword evidence="1" id="KW-0175">Coiled coil</keyword>
<feature type="transmembrane region" description="Helical" evidence="2">
    <location>
        <begin position="190"/>
        <end position="209"/>
    </location>
</feature>
<evidence type="ECO:0000313" key="3">
    <source>
        <dbReference type="EMBL" id="EWS71762.1"/>
    </source>
</evidence>
<dbReference type="KEGG" id="tet:TTHERM_000469239"/>
<dbReference type="EMBL" id="GG662441">
    <property type="protein sequence ID" value="EWS71762.1"/>
    <property type="molecule type" value="Genomic_DNA"/>
</dbReference>
<accession>W7X298</accession>
<proteinExistence type="predicted"/>
<dbReference type="AlphaFoldDB" id="W7X298"/>
<name>W7X298_TETTS</name>
<keyword evidence="2 3" id="KW-0812">Transmembrane</keyword>
<evidence type="ECO:0000313" key="4">
    <source>
        <dbReference type="Proteomes" id="UP000009168"/>
    </source>
</evidence>
<reference evidence="4" key="1">
    <citation type="journal article" date="2006" name="PLoS Biol.">
        <title>Macronuclear genome sequence of the ciliate Tetrahymena thermophila, a model eukaryote.</title>
        <authorList>
            <person name="Eisen J.A."/>
            <person name="Coyne R.S."/>
            <person name="Wu M."/>
            <person name="Wu D."/>
            <person name="Thiagarajan M."/>
            <person name="Wortman J.R."/>
            <person name="Badger J.H."/>
            <person name="Ren Q."/>
            <person name="Amedeo P."/>
            <person name="Jones K.M."/>
            <person name="Tallon L.J."/>
            <person name="Delcher A.L."/>
            <person name="Salzberg S.L."/>
            <person name="Silva J.C."/>
            <person name="Haas B.J."/>
            <person name="Majoros W.H."/>
            <person name="Farzad M."/>
            <person name="Carlton J.M."/>
            <person name="Smith R.K. Jr."/>
            <person name="Garg J."/>
            <person name="Pearlman R.E."/>
            <person name="Karrer K.M."/>
            <person name="Sun L."/>
            <person name="Manning G."/>
            <person name="Elde N.C."/>
            <person name="Turkewitz A.P."/>
            <person name="Asai D.J."/>
            <person name="Wilkes D.E."/>
            <person name="Wang Y."/>
            <person name="Cai H."/>
            <person name="Collins K."/>
            <person name="Stewart B.A."/>
            <person name="Lee S.R."/>
            <person name="Wilamowska K."/>
            <person name="Weinberg Z."/>
            <person name="Ruzzo W.L."/>
            <person name="Wloga D."/>
            <person name="Gaertig J."/>
            <person name="Frankel J."/>
            <person name="Tsao C.-C."/>
            <person name="Gorovsky M.A."/>
            <person name="Keeling P.J."/>
            <person name="Waller R.F."/>
            <person name="Patron N.J."/>
            <person name="Cherry J.M."/>
            <person name="Stover N.A."/>
            <person name="Krieger C.J."/>
            <person name="del Toro C."/>
            <person name="Ryder H.F."/>
            <person name="Williamson S.C."/>
            <person name="Barbeau R.A."/>
            <person name="Hamilton E.P."/>
            <person name="Orias E."/>
        </authorList>
    </citation>
    <scope>NUCLEOTIDE SEQUENCE [LARGE SCALE GENOMIC DNA]</scope>
    <source>
        <strain evidence="4">SB210</strain>
    </source>
</reference>
<feature type="coiled-coil region" evidence="1">
    <location>
        <begin position="20"/>
        <end position="47"/>
    </location>
</feature>
<keyword evidence="2" id="KW-1133">Transmembrane helix</keyword>
<protein>
    <submittedName>
        <fullName evidence="3">Transmembrane protein, putative</fullName>
    </submittedName>
</protein>
<gene>
    <name evidence="3" type="ORF">TTHERM_000469239</name>
</gene>
<evidence type="ECO:0000256" key="1">
    <source>
        <dbReference type="SAM" id="Coils"/>
    </source>
</evidence>